<name>A0A2P8H6S8_9BACL</name>
<evidence type="ECO:0000313" key="11">
    <source>
        <dbReference type="EMBL" id="PSL41937.1"/>
    </source>
</evidence>
<keyword evidence="12" id="KW-1185">Reference proteome</keyword>
<evidence type="ECO:0000256" key="3">
    <source>
        <dbReference type="ARBA" id="ARBA00022723"/>
    </source>
</evidence>
<dbReference type="GO" id="GO:0008270">
    <property type="term" value="F:zinc ion binding"/>
    <property type="evidence" value="ECO:0007669"/>
    <property type="project" value="UniProtKB-ARBA"/>
</dbReference>
<dbReference type="Gene3D" id="1.10.1370.30">
    <property type="match status" value="1"/>
</dbReference>
<protein>
    <recommendedName>
        <fullName evidence="8">Metal-dependent carboxypeptidase</fullName>
        <ecNumber evidence="8">3.4.17.19</ecNumber>
    </recommendedName>
</protein>
<dbReference type="PANTHER" id="PTHR34217:SF1">
    <property type="entry name" value="CARBOXYPEPTIDASE 1"/>
    <property type="match status" value="1"/>
</dbReference>
<gene>
    <name evidence="11" type="ORF">B0H99_101183</name>
</gene>
<dbReference type="FunFam" id="1.10.1370.30:FF:000003">
    <property type="entry name" value="Thermostable carboxypeptidase 1"/>
    <property type="match status" value="1"/>
</dbReference>
<dbReference type="InterPro" id="IPR001333">
    <property type="entry name" value="Peptidase_M32_Taq"/>
</dbReference>
<dbReference type="EMBL" id="PYAT01000001">
    <property type="protein sequence ID" value="PSL41937.1"/>
    <property type="molecule type" value="Genomic_DNA"/>
</dbReference>
<keyword evidence="4 8" id="KW-0378">Hydrolase</keyword>
<dbReference type="Proteomes" id="UP000242682">
    <property type="component" value="Unassembled WGS sequence"/>
</dbReference>
<evidence type="ECO:0000256" key="4">
    <source>
        <dbReference type="ARBA" id="ARBA00022801"/>
    </source>
</evidence>
<dbReference type="PRINTS" id="PR00998">
    <property type="entry name" value="CRBOXYPTASET"/>
</dbReference>
<dbReference type="AlphaFoldDB" id="A0A2P8H6S8"/>
<dbReference type="GO" id="GO:0006508">
    <property type="term" value="P:proteolysis"/>
    <property type="evidence" value="ECO:0007669"/>
    <property type="project" value="UniProtKB-UniRule"/>
</dbReference>
<keyword evidence="1 8" id="KW-0121">Carboxypeptidase</keyword>
<accession>A0A2P8H6S8</accession>
<evidence type="ECO:0000256" key="6">
    <source>
        <dbReference type="ARBA" id="ARBA00052755"/>
    </source>
</evidence>
<evidence type="ECO:0000256" key="10">
    <source>
        <dbReference type="PIRSR" id="PIRSR006615-2"/>
    </source>
</evidence>
<comment type="similarity">
    <text evidence="7 8">Belongs to the peptidase M32 family.</text>
</comment>
<comment type="function">
    <text evidence="8">Broad specificity carboxypetidase that releases amino acids sequentially from the C-terminus, including neutral, aromatic, polar and basic residues.</text>
</comment>
<dbReference type="EC" id="3.4.17.19" evidence="8"/>
<dbReference type="SUPFAM" id="SSF55486">
    <property type="entry name" value="Metalloproteases ('zincins'), catalytic domain"/>
    <property type="match status" value="1"/>
</dbReference>
<dbReference type="PANTHER" id="PTHR34217">
    <property type="entry name" value="METAL-DEPENDENT CARBOXYPEPTIDASE"/>
    <property type="match status" value="1"/>
</dbReference>
<feature type="binding site" evidence="9">
    <location>
        <position position="263"/>
    </location>
    <ligand>
        <name>Zn(2+)</name>
        <dbReference type="ChEBI" id="CHEBI:29105"/>
        <note>catalytic</note>
    </ligand>
</feature>
<keyword evidence="2 8" id="KW-0645">Protease</keyword>
<evidence type="ECO:0000256" key="2">
    <source>
        <dbReference type="ARBA" id="ARBA00022670"/>
    </source>
</evidence>
<feature type="binding site" evidence="9">
    <location>
        <position position="267"/>
    </location>
    <ligand>
        <name>Zn(2+)</name>
        <dbReference type="ChEBI" id="CHEBI:29105"/>
        <note>catalytic</note>
    </ligand>
</feature>
<keyword evidence="5 8" id="KW-0482">Metalloprotease</keyword>
<dbReference type="GO" id="GO:0004181">
    <property type="term" value="F:metallocarboxypeptidase activity"/>
    <property type="evidence" value="ECO:0007669"/>
    <property type="project" value="UniProtKB-UniRule"/>
</dbReference>
<reference evidence="11 12" key="1">
    <citation type="submission" date="2018-03" db="EMBL/GenBank/DDBJ databases">
        <title>Genomic Encyclopedia of Type Strains, Phase III (KMG-III): the genomes of soil and plant-associated and newly described type strains.</title>
        <authorList>
            <person name="Whitman W."/>
        </authorList>
    </citation>
    <scope>NUCLEOTIDE SEQUENCE [LARGE SCALE GENOMIC DNA]</scope>
    <source>
        <strain evidence="11 12">CGMCC 1.12259</strain>
    </source>
</reference>
<dbReference type="PROSITE" id="PS52034">
    <property type="entry name" value="PEPTIDASE_M32"/>
    <property type="match status" value="1"/>
</dbReference>
<evidence type="ECO:0000256" key="1">
    <source>
        <dbReference type="ARBA" id="ARBA00022645"/>
    </source>
</evidence>
<keyword evidence="9" id="KW-0862">Zinc</keyword>
<evidence type="ECO:0000256" key="5">
    <source>
        <dbReference type="ARBA" id="ARBA00023049"/>
    </source>
</evidence>
<evidence type="ECO:0000256" key="7">
    <source>
        <dbReference type="ARBA" id="ARBA00061580"/>
    </source>
</evidence>
<feature type="binding site" evidence="9">
    <location>
        <position position="293"/>
    </location>
    <ligand>
        <name>Zn(2+)</name>
        <dbReference type="ChEBI" id="CHEBI:29105"/>
        <note>catalytic</note>
    </ligand>
</feature>
<feature type="active site" description="Proton donor/acceptor" evidence="10">
    <location>
        <position position="264"/>
    </location>
</feature>
<sequence length="499" mass="57327">MSMEAQFTEHLKKINGYNEAISLLYWDFRTGAPKKGADLRSETIGILSSEVFLLSTSEEYGQMISELEAKKNELEPIMRRSVEEARKDYDLSKKVPPEEYKNYVILQAKAESVWEDAKKAADFSMFQPYLVDLVASTKKMIGYWGEKNGSPYNTLLDQYEPGMTTEVLDDVFGKLRDRIVPLVRKIQDAPNKPDTAFLFRKFSKDAQRDFSFKILEQLGYDFEAGRLDETVHPFMIGINRYDVRITTKYDEKDFRTAVFGTIHECGHAVYEQNFDEKLSGLPVEDGASMGIHESQSLFFENFIGRNEKFWKTNFELLKSFAPDQFGEVGLEAYYRAINESKPSLIRIEADELTYALHIMIRYELEKGLFNGDLQVEDLPALWNDKYEEYLGVRPANDAEGVLQDVHWAGASFGYFPSYALGYMYAAQLKNAMLKDVPNFDELLEQGHVAPIRAWLTEHVHQHGAMKNPLEILQDATGEGLNAEHLASYLEDKYTKIYQL</sequence>
<comment type="catalytic activity">
    <reaction evidence="6 8">
        <text>Release of a C-terminal amino acid with broad specificity, except for -Pro.</text>
        <dbReference type="EC" id="3.4.17.19"/>
    </reaction>
</comment>
<evidence type="ECO:0000256" key="9">
    <source>
        <dbReference type="PIRSR" id="PIRSR006615-1"/>
    </source>
</evidence>
<dbReference type="PIRSF" id="PIRSF006615">
    <property type="entry name" value="Zn_crbxpep_Taq"/>
    <property type="match status" value="1"/>
</dbReference>
<dbReference type="Pfam" id="PF02074">
    <property type="entry name" value="Peptidase_M32"/>
    <property type="match status" value="1"/>
</dbReference>
<dbReference type="CDD" id="cd06460">
    <property type="entry name" value="M32_Taq"/>
    <property type="match status" value="1"/>
</dbReference>
<comment type="cofactor">
    <cofactor evidence="9">
        <name>Zn(2+)</name>
        <dbReference type="ChEBI" id="CHEBI:29105"/>
    </cofactor>
    <text evidence="9">Binds 1 zinc ion per subunit.</text>
</comment>
<evidence type="ECO:0000256" key="8">
    <source>
        <dbReference type="PIRNR" id="PIRNR006615"/>
    </source>
</evidence>
<proteinExistence type="inferred from homology"/>
<keyword evidence="3 8" id="KW-0479">Metal-binding</keyword>
<comment type="caution">
    <text evidence="11">The sequence shown here is derived from an EMBL/GenBank/DDBJ whole genome shotgun (WGS) entry which is preliminary data.</text>
</comment>
<evidence type="ECO:0000313" key="12">
    <source>
        <dbReference type="Proteomes" id="UP000242682"/>
    </source>
</evidence>
<organism evidence="11 12">
    <name type="scientific">Planomicrobium soli</name>
    <dbReference type="NCBI Taxonomy" id="1176648"/>
    <lineage>
        <taxon>Bacteria</taxon>
        <taxon>Bacillati</taxon>
        <taxon>Bacillota</taxon>
        <taxon>Bacilli</taxon>
        <taxon>Bacillales</taxon>
        <taxon>Caryophanaceae</taxon>
        <taxon>Planomicrobium</taxon>
    </lineage>
</organism>